<evidence type="ECO:0000256" key="11">
    <source>
        <dbReference type="ARBA" id="ARBA00023136"/>
    </source>
</evidence>
<evidence type="ECO:0000259" key="15">
    <source>
        <dbReference type="PROSITE" id="PS50112"/>
    </source>
</evidence>
<keyword evidence="5" id="KW-0597">Phosphoprotein</keyword>
<dbReference type="Pfam" id="PF02518">
    <property type="entry name" value="HATPase_c"/>
    <property type="match status" value="1"/>
</dbReference>
<dbReference type="InterPro" id="IPR003661">
    <property type="entry name" value="HisK_dim/P_dom"/>
</dbReference>
<evidence type="ECO:0000256" key="13">
    <source>
        <dbReference type="SAM" id="Phobius"/>
    </source>
</evidence>
<feature type="transmembrane region" description="Helical" evidence="13">
    <location>
        <begin position="306"/>
        <end position="325"/>
    </location>
</feature>
<dbReference type="Pfam" id="PF00672">
    <property type="entry name" value="HAMP"/>
    <property type="match status" value="1"/>
</dbReference>
<organism evidence="17 18">
    <name type="scientific">Massilia timonae</name>
    <dbReference type="NCBI Taxonomy" id="47229"/>
    <lineage>
        <taxon>Bacteria</taxon>
        <taxon>Pseudomonadati</taxon>
        <taxon>Pseudomonadota</taxon>
        <taxon>Betaproteobacteria</taxon>
        <taxon>Burkholderiales</taxon>
        <taxon>Oxalobacteraceae</taxon>
        <taxon>Telluria group</taxon>
        <taxon>Massilia</taxon>
    </lineage>
</organism>
<dbReference type="CDD" id="cd06225">
    <property type="entry name" value="HAMP"/>
    <property type="match status" value="1"/>
</dbReference>
<keyword evidence="9 13" id="KW-1133">Transmembrane helix</keyword>
<dbReference type="RefSeq" id="WP_071362038.1">
    <property type="nucleotide sequence ID" value="NZ_JRYB01000001.1"/>
</dbReference>
<evidence type="ECO:0000256" key="10">
    <source>
        <dbReference type="ARBA" id="ARBA00023012"/>
    </source>
</evidence>
<dbReference type="InterPro" id="IPR000014">
    <property type="entry name" value="PAS"/>
</dbReference>
<feature type="transmembrane region" description="Helical" evidence="13">
    <location>
        <begin position="16"/>
        <end position="36"/>
    </location>
</feature>
<dbReference type="InterPro" id="IPR013767">
    <property type="entry name" value="PAS_fold"/>
</dbReference>
<dbReference type="InterPro" id="IPR003594">
    <property type="entry name" value="HATPase_dom"/>
</dbReference>
<feature type="domain" description="HAMP" evidence="16">
    <location>
        <begin position="326"/>
        <end position="379"/>
    </location>
</feature>
<dbReference type="SUPFAM" id="SSF158472">
    <property type="entry name" value="HAMP domain-like"/>
    <property type="match status" value="1"/>
</dbReference>
<evidence type="ECO:0000256" key="5">
    <source>
        <dbReference type="ARBA" id="ARBA00022553"/>
    </source>
</evidence>
<dbReference type="PROSITE" id="PS50109">
    <property type="entry name" value="HIS_KIN"/>
    <property type="match status" value="1"/>
</dbReference>
<keyword evidence="11 13" id="KW-0472">Membrane</keyword>
<comment type="caution">
    <text evidence="17">The sequence shown here is derived from an EMBL/GenBank/DDBJ whole genome shotgun (WGS) entry which is preliminary data.</text>
</comment>
<sequence length="760" mass="83622">MPNFSRFLLRLTPRGLGAWLALTFSALTVVLTLLLVEVVERAATDQVKSSIGNGLGEMAMQTADKLDRGMYERYREVRLMARRGDLVAAGTSHAERRRILGDMQSTYGYYEWIGMAALDGTVLAEARGLLEGKNVAKRPWFINALKGTYVGDVHEAVLLAKLLPVQEGEPRRFVDVAFPWLDANGKPAGVLGTHLSWEWARDVERSIIAPVQARNRVQALIVSAEGVVLLGPEGLQDTRVDLASLGEARQGRTGYAAERWQDGRDYLVGYAATRAVGDYPGLGWHVLVRQDLEDAYRPVRELRERALWSGAALALLFSLAGLLLARRITRPLQALAASADRLRRGDSQELVPARRGYTEVRQLSGALNALVTALVQRRAELQALNDTLEQRVEQRTLELERALASVRSSEQRMATIVGAAQDAFIAADQRGMILDWNPAAERMFGWSRHEAVGWPLAEMILPERYRASIAKALRGFHQGAAFSYDRRLERIVVNRQGAEFTVETTVALAGEGADAFFSIFLHDISERKKVERMKSEFVSTVSHELRTPLTSIHASLSLLDTGMAGELPPDVAKLLHIASQSCDRLMRMVNDLLDIQKIEAGQMEYRRSVQPLAPVLRHATEAMEGQARQAGVALRLDLPPGAEGVQAAIDHDRLVQVLSNLLSNAIKFTPSGQTVTVGLAQRPGWARLSVTDEGPGIPPAFQARVFERFAQADAHDTRQRGGTGLGLSISKAIVEEHGGTIGFETRARLGTRFTVELPLG</sequence>
<dbReference type="FunFam" id="3.30.565.10:FF:000006">
    <property type="entry name" value="Sensor histidine kinase WalK"/>
    <property type="match status" value="1"/>
</dbReference>
<dbReference type="CDD" id="cd00082">
    <property type="entry name" value="HisKA"/>
    <property type="match status" value="1"/>
</dbReference>
<evidence type="ECO:0000313" key="17">
    <source>
        <dbReference type="EMBL" id="OIJ42497.1"/>
    </source>
</evidence>
<dbReference type="SMART" id="SM00387">
    <property type="entry name" value="HATPase_c"/>
    <property type="match status" value="1"/>
</dbReference>
<dbReference type="CDD" id="cd16922">
    <property type="entry name" value="HATPase_EvgS-ArcB-TorS-like"/>
    <property type="match status" value="1"/>
</dbReference>
<evidence type="ECO:0000256" key="9">
    <source>
        <dbReference type="ARBA" id="ARBA00022989"/>
    </source>
</evidence>
<dbReference type="EMBL" id="JRYB01000001">
    <property type="protein sequence ID" value="OIJ42497.1"/>
    <property type="molecule type" value="Genomic_DNA"/>
</dbReference>
<dbReference type="PRINTS" id="PR00344">
    <property type="entry name" value="BCTRLSENSOR"/>
</dbReference>
<dbReference type="GO" id="GO:0006355">
    <property type="term" value="P:regulation of DNA-templated transcription"/>
    <property type="evidence" value="ECO:0007669"/>
    <property type="project" value="InterPro"/>
</dbReference>
<evidence type="ECO:0000259" key="16">
    <source>
        <dbReference type="PROSITE" id="PS50885"/>
    </source>
</evidence>
<dbReference type="Gene3D" id="6.10.340.10">
    <property type="match status" value="1"/>
</dbReference>
<dbReference type="SMART" id="SM00304">
    <property type="entry name" value="HAMP"/>
    <property type="match status" value="1"/>
</dbReference>
<evidence type="ECO:0000256" key="6">
    <source>
        <dbReference type="ARBA" id="ARBA00022679"/>
    </source>
</evidence>
<dbReference type="AlphaFoldDB" id="A0A1S2NBN2"/>
<dbReference type="GO" id="GO:0009927">
    <property type="term" value="F:histidine phosphotransfer kinase activity"/>
    <property type="evidence" value="ECO:0007669"/>
    <property type="project" value="TreeGrafter"/>
</dbReference>
<keyword evidence="10" id="KW-0902">Two-component regulatory system</keyword>
<keyword evidence="7 13" id="KW-0812">Transmembrane</keyword>
<dbReference type="SUPFAM" id="SSF55874">
    <property type="entry name" value="ATPase domain of HSP90 chaperone/DNA topoisomerase II/histidine kinase"/>
    <property type="match status" value="1"/>
</dbReference>
<dbReference type="InterPro" id="IPR036097">
    <property type="entry name" value="HisK_dim/P_sf"/>
</dbReference>
<dbReference type="PROSITE" id="PS50112">
    <property type="entry name" value="PAS"/>
    <property type="match status" value="1"/>
</dbReference>
<dbReference type="InterPro" id="IPR005467">
    <property type="entry name" value="His_kinase_dom"/>
</dbReference>
<feature type="coiled-coil region" evidence="12">
    <location>
        <begin position="371"/>
        <end position="405"/>
    </location>
</feature>
<evidence type="ECO:0000256" key="1">
    <source>
        <dbReference type="ARBA" id="ARBA00000085"/>
    </source>
</evidence>
<feature type="domain" description="Histidine kinase" evidence="14">
    <location>
        <begin position="540"/>
        <end position="760"/>
    </location>
</feature>
<dbReference type="SUPFAM" id="SSF47384">
    <property type="entry name" value="Homodimeric domain of signal transducing histidine kinase"/>
    <property type="match status" value="1"/>
</dbReference>
<comment type="catalytic activity">
    <reaction evidence="1">
        <text>ATP + protein L-histidine = ADP + protein N-phospho-L-histidine.</text>
        <dbReference type="EC" id="2.7.13.3"/>
    </reaction>
</comment>
<gene>
    <name evidence="17" type="ORF">LO55_2995</name>
</gene>
<evidence type="ECO:0000256" key="8">
    <source>
        <dbReference type="ARBA" id="ARBA00022777"/>
    </source>
</evidence>
<protein>
    <recommendedName>
        <fullName evidence="3">histidine kinase</fullName>
        <ecNumber evidence="3">2.7.13.3</ecNumber>
    </recommendedName>
</protein>
<dbReference type="Pfam" id="PF00512">
    <property type="entry name" value="HisKA"/>
    <property type="match status" value="1"/>
</dbReference>
<dbReference type="Gene3D" id="3.30.450.20">
    <property type="entry name" value="PAS domain"/>
    <property type="match status" value="2"/>
</dbReference>
<dbReference type="PANTHER" id="PTHR43047:SF72">
    <property type="entry name" value="OSMOSENSING HISTIDINE PROTEIN KINASE SLN1"/>
    <property type="match status" value="1"/>
</dbReference>
<dbReference type="InterPro" id="IPR036890">
    <property type="entry name" value="HATPase_C_sf"/>
</dbReference>
<evidence type="ECO:0000256" key="4">
    <source>
        <dbReference type="ARBA" id="ARBA00022475"/>
    </source>
</evidence>
<dbReference type="EC" id="2.7.13.3" evidence="3"/>
<keyword evidence="12" id="KW-0175">Coiled coil</keyword>
<dbReference type="PANTHER" id="PTHR43047">
    <property type="entry name" value="TWO-COMPONENT HISTIDINE PROTEIN KINASE"/>
    <property type="match status" value="1"/>
</dbReference>
<proteinExistence type="predicted"/>
<dbReference type="Gene3D" id="1.10.287.130">
    <property type="match status" value="1"/>
</dbReference>
<dbReference type="Pfam" id="PF02743">
    <property type="entry name" value="dCache_1"/>
    <property type="match status" value="1"/>
</dbReference>
<keyword evidence="6" id="KW-0808">Transferase</keyword>
<keyword evidence="4" id="KW-1003">Cell membrane</keyword>
<dbReference type="CDD" id="cd00130">
    <property type="entry name" value="PAS"/>
    <property type="match status" value="1"/>
</dbReference>
<reference evidence="17 18" key="1">
    <citation type="submission" date="2014-10" db="EMBL/GenBank/DDBJ databases">
        <authorList>
            <person name="Seo M.-J."/>
            <person name="Seok Y.J."/>
            <person name="Cha I.-T."/>
        </authorList>
    </citation>
    <scope>NUCLEOTIDE SEQUENCE [LARGE SCALE GENOMIC DNA]</scope>
    <source>
        <strain evidence="17 18">NEU</strain>
    </source>
</reference>
<dbReference type="Proteomes" id="UP000180246">
    <property type="component" value="Unassembled WGS sequence"/>
</dbReference>
<dbReference type="Gene3D" id="3.30.565.10">
    <property type="entry name" value="Histidine kinase-like ATPase, C-terminal domain"/>
    <property type="match status" value="1"/>
</dbReference>
<comment type="subcellular location">
    <subcellularLocation>
        <location evidence="2">Cell inner membrane</location>
        <topology evidence="2">Multi-pass membrane protein</topology>
    </subcellularLocation>
</comment>
<dbReference type="InterPro" id="IPR003660">
    <property type="entry name" value="HAMP_dom"/>
</dbReference>
<keyword evidence="8" id="KW-0418">Kinase</keyword>
<evidence type="ECO:0000256" key="2">
    <source>
        <dbReference type="ARBA" id="ARBA00004429"/>
    </source>
</evidence>
<dbReference type="GO" id="GO:0000155">
    <property type="term" value="F:phosphorelay sensor kinase activity"/>
    <property type="evidence" value="ECO:0007669"/>
    <property type="project" value="InterPro"/>
</dbReference>
<dbReference type="InterPro" id="IPR035965">
    <property type="entry name" value="PAS-like_dom_sf"/>
</dbReference>
<evidence type="ECO:0000256" key="12">
    <source>
        <dbReference type="SAM" id="Coils"/>
    </source>
</evidence>
<accession>A0A1S2NBN2</accession>
<dbReference type="InterPro" id="IPR033479">
    <property type="entry name" value="dCache_1"/>
</dbReference>
<dbReference type="Pfam" id="PF00989">
    <property type="entry name" value="PAS"/>
    <property type="match status" value="1"/>
</dbReference>
<evidence type="ECO:0000313" key="18">
    <source>
        <dbReference type="Proteomes" id="UP000180246"/>
    </source>
</evidence>
<evidence type="ECO:0000256" key="3">
    <source>
        <dbReference type="ARBA" id="ARBA00012438"/>
    </source>
</evidence>
<dbReference type="PROSITE" id="PS50885">
    <property type="entry name" value="HAMP"/>
    <property type="match status" value="1"/>
</dbReference>
<dbReference type="CDD" id="cd18774">
    <property type="entry name" value="PDC2_HK_sensor"/>
    <property type="match status" value="1"/>
</dbReference>
<evidence type="ECO:0000256" key="7">
    <source>
        <dbReference type="ARBA" id="ARBA00022692"/>
    </source>
</evidence>
<evidence type="ECO:0000259" key="14">
    <source>
        <dbReference type="PROSITE" id="PS50109"/>
    </source>
</evidence>
<dbReference type="GO" id="GO:0005886">
    <property type="term" value="C:plasma membrane"/>
    <property type="evidence" value="ECO:0007669"/>
    <property type="project" value="UniProtKB-SubCell"/>
</dbReference>
<dbReference type="InterPro" id="IPR004358">
    <property type="entry name" value="Sig_transdc_His_kin-like_C"/>
</dbReference>
<dbReference type="SUPFAM" id="SSF55785">
    <property type="entry name" value="PYP-like sensor domain (PAS domain)"/>
    <property type="match status" value="1"/>
</dbReference>
<dbReference type="FunFam" id="1.10.287.130:FF:000001">
    <property type="entry name" value="Two-component sensor histidine kinase"/>
    <property type="match status" value="1"/>
</dbReference>
<feature type="domain" description="PAS" evidence="15">
    <location>
        <begin position="409"/>
        <end position="463"/>
    </location>
</feature>
<dbReference type="NCBIfam" id="TIGR00229">
    <property type="entry name" value="sensory_box"/>
    <property type="match status" value="1"/>
</dbReference>
<dbReference type="SMART" id="SM00388">
    <property type="entry name" value="HisKA"/>
    <property type="match status" value="1"/>
</dbReference>
<dbReference type="SMART" id="SM00091">
    <property type="entry name" value="PAS"/>
    <property type="match status" value="1"/>
</dbReference>
<name>A0A1S2NBN2_9BURK</name>